<dbReference type="AlphaFoldDB" id="A0A124E8K1"/>
<evidence type="ECO:0000256" key="2">
    <source>
        <dbReference type="ARBA" id="ARBA00022448"/>
    </source>
</evidence>
<dbReference type="GO" id="GO:0022857">
    <property type="term" value="F:transmembrane transporter activity"/>
    <property type="evidence" value="ECO:0007669"/>
    <property type="project" value="InterPro"/>
</dbReference>
<dbReference type="CDD" id="cd06173">
    <property type="entry name" value="MFS_MefA_like"/>
    <property type="match status" value="1"/>
</dbReference>
<evidence type="ECO:0000256" key="6">
    <source>
        <dbReference type="ARBA" id="ARBA00023136"/>
    </source>
</evidence>
<evidence type="ECO:0000256" key="1">
    <source>
        <dbReference type="ARBA" id="ARBA00004651"/>
    </source>
</evidence>
<keyword evidence="2" id="KW-0813">Transport</keyword>
<dbReference type="InterPro" id="IPR020846">
    <property type="entry name" value="MFS_dom"/>
</dbReference>
<evidence type="ECO:0000256" key="5">
    <source>
        <dbReference type="ARBA" id="ARBA00022989"/>
    </source>
</evidence>
<reference evidence="10" key="2">
    <citation type="submission" date="2016-02" db="EMBL/GenBank/DDBJ databases">
        <title>Draft genome sequence of five rapidly growing Mycobacterium species.</title>
        <authorList>
            <person name="Katahira K."/>
            <person name="Gotou Y."/>
            <person name="Iida K."/>
            <person name="Ogura Y."/>
            <person name="Hayashi T."/>
        </authorList>
    </citation>
    <scope>NUCLEOTIDE SEQUENCE [LARGE SCALE GENOMIC DNA]</scope>
    <source>
        <strain evidence="10">JCM6362</strain>
    </source>
</reference>
<accession>A0A124E8K1</accession>
<dbReference type="GO" id="GO:0005886">
    <property type="term" value="C:plasma membrane"/>
    <property type="evidence" value="ECO:0007669"/>
    <property type="project" value="UniProtKB-SubCell"/>
</dbReference>
<feature type="domain" description="Major facilitator superfamily (MFS) profile" evidence="8">
    <location>
        <begin position="240"/>
        <end position="448"/>
    </location>
</feature>
<proteinExistence type="predicted"/>
<evidence type="ECO:0000256" key="3">
    <source>
        <dbReference type="ARBA" id="ARBA00022475"/>
    </source>
</evidence>
<evidence type="ECO:0000313" key="9">
    <source>
        <dbReference type="EMBL" id="GAT16000.1"/>
    </source>
</evidence>
<feature type="transmembrane region" description="Helical" evidence="7">
    <location>
        <begin position="304"/>
        <end position="323"/>
    </location>
</feature>
<comment type="subcellular location">
    <subcellularLocation>
        <location evidence="1">Cell membrane</location>
        <topology evidence="1">Multi-pass membrane protein</topology>
    </subcellularLocation>
</comment>
<dbReference type="OMA" id="TSGKWAD"/>
<feature type="transmembrane region" description="Helical" evidence="7">
    <location>
        <begin position="193"/>
        <end position="214"/>
    </location>
</feature>
<dbReference type="PANTHER" id="PTHR23513:SF11">
    <property type="entry name" value="STAPHYLOFERRIN A TRANSPORTER"/>
    <property type="match status" value="1"/>
</dbReference>
<dbReference type="EMBL" id="BCTB01000027">
    <property type="protein sequence ID" value="GAT16000.1"/>
    <property type="molecule type" value="Genomic_DNA"/>
</dbReference>
<protein>
    <submittedName>
        <fullName evidence="9">Major facilitator superfamily transporter</fullName>
    </submittedName>
</protein>
<feature type="transmembrane region" description="Helical" evidence="7">
    <location>
        <begin position="390"/>
        <end position="410"/>
    </location>
</feature>
<comment type="caution">
    <text evidence="9">The sequence shown here is derived from an EMBL/GenBank/DDBJ whole genome shotgun (WGS) entry which is preliminary data.</text>
</comment>
<evidence type="ECO:0000259" key="8">
    <source>
        <dbReference type="PROSITE" id="PS50850"/>
    </source>
</evidence>
<sequence>MSTSPATTTTAATDPAPPRGALGLMFDPVFGGLFWGKILSVVAVWTHGIVAAITMFNATGSAVMVGLVGVAQFGPQLILTPISGKWADVGNQARQILLGRLLCTAGSGLIAAWLFLSPHMQGVAVAVPILIGTTLVGFGFVVGGPAMQSIVPSLIRPGELSTAMALNSLPMTVGRIAGPAVGAYIAASFGAPTAFAVSCVLHLLFALILVALPFPAQTPQPAGTDYRVRTALRHVWRDRPLLLALLAVTTVGFASDPSITLAPSLADNLGGGSELVGALSAAFGIGAAAGMATLALLRGRLASARVSVIGLWLLGAGSLVLALSTVTAVALAGFVVAGVGFGWAMTGLSTVVQERAPDELRGRIMALWLVGFLGSRPIAAAVLGGTADTISVAAAFALAALSVAVIAVLCRPATLGRPAPFEPVPVGGGSTGADRARSNMVVTNPAEL</sequence>
<feature type="transmembrane region" description="Helical" evidence="7">
    <location>
        <begin position="96"/>
        <end position="116"/>
    </location>
</feature>
<gene>
    <name evidence="9" type="ORF">RMCT_2969</name>
</gene>
<feature type="transmembrane region" description="Helical" evidence="7">
    <location>
        <begin position="122"/>
        <end position="143"/>
    </location>
</feature>
<dbReference type="InterPro" id="IPR010290">
    <property type="entry name" value="TM_effector"/>
</dbReference>
<dbReference type="Gene3D" id="1.20.1250.20">
    <property type="entry name" value="MFS general substrate transporter like domains"/>
    <property type="match status" value="1"/>
</dbReference>
<dbReference type="Pfam" id="PF05977">
    <property type="entry name" value="MFS_3"/>
    <property type="match status" value="1"/>
</dbReference>
<feature type="transmembrane region" description="Helical" evidence="7">
    <location>
        <begin position="329"/>
        <end position="352"/>
    </location>
</feature>
<dbReference type="PROSITE" id="PS50850">
    <property type="entry name" value="MFS"/>
    <property type="match status" value="1"/>
</dbReference>
<dbReference type="STRING" id="1797.RMCT_2969"/>
<reference evidence="9 10" key="1">
    <citation type="journal article" date="2016" name="Genome Announc.">
        <title>Draft Genome Sequences of Five Rapidly Growing Mycobacterium Species, M. thermoresistibile, M. fortuitum subsp. acetamidolyticum, M. canariasense, M. brisbanense, and M. novocastrense.</title>
        <authorList>
            <person name="Katahira K."/>
            <person name="Ogura Y."/>
            <person name="Gotoh Y."/>
            <person name="Hayashi T."/>
        </authorList>
    </citation>
    <scope>NUCLEOTIDE SEQUENCE [LARGE SCALE GENOMIC DNA]</scope>
    <source>
        <strain evidence="9 10">JCM6362</strain>
    </source>
</reference>
<keyword evidence="6 7" id="KW-0472">Membrane</keyword>
<dbReference type="PANTHER" id="PTHR23513">
    <property type="entry name" value="INTEGRAL MEMBRANE EFFLUX PROTEIN-RELATED"/>
    <property type="match status" value="1"/>
</dbReference>
<feature type="transmembrane region" description="Helical" evidence="7">
    <location>
        <begin position="275"/>
        <end position="297"/>
    </location>
</feature>
<keyword evidence="5 7" id="KW-1133">Transmembrane helix</keyword>
<evidence type="ECO:0000256" key="7">
    <source>
        <dbReference type="SAM" id="Phobius"/>
    </source>
</evidence>
<organism evidence="9 10">
    <name type="scientific">Mycolicibacterium thermoresistibile</name>
    <name type="common">Mycobacterium thermoresistibile</name>
    <dbReference type="NCBI Taxonomy" id="1797"/>
    <lineage>
        <taxon>Bacteria</taxon>
        <taxon>Bacillati</taxon>
        <taxon>Actinomycetota</taxon>
        <taxon>Actinomycetes</taxon>
        <taxon>Mycobacteriales</taxon>
        <taxon>Mycobacteriaceae</taxon>
        <taxon>Mycolicibacterium</taxon>
    </lineage>
</organism>
<dbReference type="InterPro" id="IPR036259">
    <property type="entry name" value="MFS_trans_sf"/>
</dbReference>
<keyword evidence="3" id="KW-1003">Cell membrane</keyword>
<dbReference type="Proteomes" id="UP000069654">
    <property type="component" value="Unassembled WGS sequence"/>
</dbReference>
<keyword evidence="4 7" id="KW-0812">Transmembrane</keyword>
<dbReference type="SUPFAM" id="SSF103473">
    <property type="entry name" value="MFS general substrate transporter"/>
    <property type="match status" value="1"/>
</dbReference>
<name>A0A124E8K1_MYCTH</name>
<feature type="transmembrane region" description="Helical" evidence="7">
    <location>
        <begin position="235"/>
        <end position="255"/>
    </location>
</feature>
<evidence type="ECO:0000313" key="10">
    <source>
        <dbReference type="Proteomes" id="UP000069654"/>
    </source>
</evidence>
<evidence type="ECO:0000256" key="4">
    <source>
        <dbReference type="ARBA" id="ARBA00022692"/>
    </source>
</evidence>
<feature type="transmembrane region" description="Helical" evidence="7">
    <location>
        <begin position="364"/>
        <end position="384"/>
    </location>
</feature>